<feature type="coiled-coil region" evidence="3">
    <location>
        <begin position="263"/>
        <end position="297"/>
    </location>
</feature>
<evidence type="ECO:0000256" key="3">
    <source>
        <dbReference type="SAM" id="Coils"/>
    </source>
</evidence>
<evidence type="ECO:0000313" key="5">
    <source>
        <dbReference type="EMBL" id="OAQ32350.1"/>
    </source>
</evidence>
<feature type="region of interest" description="Disordered" evidence="4">
    <location>
        <begin position="1"/>
        <end position="262"/>
    </location>
</feature>
<feature type="compositionally biased region" description="Polar residues" evidence="4">
    <location>
        <begin position="165"/>
        <end position="178"/>
    </location>
</feature>
<dbReference type="Pfam" id="PF05965">
    <property type="entry name" value="FYRC"/>
    <property type="match status" value="1"/>
</dbReference>
<dbReference type="PANTHER" id="PTHR22715:SF0">
    <property type="entry name" value="TRANSFORMING GROWTH FACTOR BETA REGULATOR 1"/>
    <property type="match status" value="1"/>
</dbReference>
<feature type="compositionally biased region" description="Basic and acidic residues" evidence="4">
    <location>
        <begin position="126"/>
        <end position="141"/>
    </location>
</feature>
<dbReference type="PROSITE" id="PS51543">
    <property type="entry name" value="FYRC"/>
    <property type="match status" value="1"/>
</dbReference>
<feature type="region of interest" description="Disordered" evidence="4">
    <location>
        <begin position="310"/>
        <end position="460"/>
    </location>
</feature>
<feature type="compositionally biased region" description="Low complexity" evidence="4">
    <location>
        <begin position="314"/>
        <end position="335"/>
    </location>
</feature>
<proteinExistence type="predicted"/>
<feature type="compositionally biased region" description="Low complexity" evidence="4">
    <location>
        <begin position="105"/>
        <end position="118"/>
    </location>
</feature>
<comment type="subcellular location">
    <subcellularLocation>
        <location evidence="1">Nucleus</location>
    </subcellularLocation>
</comment>
<dbReference type="STRING" id="1314771.A0A197K4E4"/>
<organism evidence="5 6">
    <name type="scientific">Linnemannia elongata AG-77</name>
    <dbReference type="NCBI Taxonomy" id="1314771"/>
    <lineage>
        <taxon>Eukaryota</taxon>
        <taxon>Fungi</taxon>
        <taxon>Fungi incertae sedis</taxon>
        <taxon>Mucoromycota</taxon>
        <taxon>Mortierellomycotina</taxon>
        <taxon>Mortierellomycetes</taxon>
        <taxon>Mortierellales</taxon>
        <taxon>Mortierellaceae</taxon>
        <taxon>Linnemannia</taxon>
    </lineage>
</organism>
<dbReference type="OrthoDB" id="285793at2759"/>
<dbReference type="InterPro" id="IPR003888">
    <property type="entry name" value="FYrich_N"/>
</dbReference>
<evidence type="ECO:0000256" key="2">
    <source>
        <dbReference type="ARBA" id="ARBA00023242"/>
    </source>
</evidence>
<gene>
    <name evidence="5" type="ORF">K457DRAFT_304073</name>
</gene>
<feature type="region of interest" description="Disordered" evidence="4">
    <location>
        <begin position="717"/>
        <end position="834"/>
    </location>
</feature>
<dbReference type="EMBL" id="KV442025">
    <property type="protein sequence ID" value="OAQ32350.1"/>
    <property type="molecule type" value="Genomic_DNA"/>
</dbReference>
<dbReference type="InterPro" id="IPR003889">
    <property type="entry name" value="FYrich_C"/>
</dbReference>
<dbReference type="PROSITE" id="PS51542">
    <property type="entry name" value="FYRN"/>
    <property type="match status" value="1"/>
</dbReference>
<feature type="compositionally biased region" description="Polar residues" evidence="4">
    <location>
        <begin position="753"/>
        <end position="771"/>
    </location>
</feature>
<accession>A0A197K4E4</accession>
<dbReference type="Pfam" id="PF05964">
    <property type="entry name" value="FYRN"/>
    <property type="match status" value="1"/>
</dbReference>
<feature type="compositionally biased region" description="Low complexity" evidence="4">
    <location>
        <begin position="1"/>
        <end position="38"/>
    </location>
</feature>
<feature type="compositionally biased region" description="Basic and acidic residues" evidence="4">
    <location>
        <begin position="639"/>
        <end position="651"/>
    </location>
</feature>
<feature type="compositionally biased region" description="Acidic residues" evidence="4">
    <location>
        <begin position="742"/>
        <end position="752"/>
    </location>
</feature>
<feature type="compositionally biased region" description="Polar residues" evidence="4">
    <location>
        <begin position="371"/>
        <end position="391"/>
    </location>
</feature>
<name>A0A197K4E4_9FUNG</name>
<dbReference type="AlphaFoldDB" id="A0A197K4E4"/>
<evidence type="ECO:0000256" key="4">
    <source>
        <dbReference type="SAM" id="MobiDB-lite"/>
    </source>
</evidence>
<dbReference type="InterPro" id="IPR040092">
    <property type="entry name" value="TBRG1"/>
</dbReference>
<evidence type="ECO:0008006" key="7">
    <source>
        <dbReference type="Google" id="ProtNLM"/>
    </source>
</evidence>
<feature type="compositionally biased region" description="Gly residues" evidence="4">
    <location>
        <begin position="348"/>
        <end position="366"/>
    </location>
</feature>
<dbReference type="Gene3D" id="3.30.160.360">
    <property type="match status" value="1"/>
</dbReference>
<dbReference type="GO" id="GO:0005634">
    <property type="term" value="C:nucleus"/>
    <property type="evidence" value="ECO:0007669"/>
    <property type="project" value="UniProtKB-SubCell"/>
</dbReference>
<feature type="compositionally biased region" description="Polar residues" evidence="4">
    <location>
        <begin position="433"/>
        <end position="443"/>
    </location>
</feature>
<dbReference type="PANTHER" id="PTHR22715">
    <property type="entry name" value="TRANSFORMING GROWTH FACTOR BETA REGULATED GENE 1"/>
    <property type="match status" value="1"/>
</dbReference>
<feature type="region of interest" description="Disordered" evidence="4">
    <location>
        <begin position="614"/>
        <end position="702"/>
    </location>
</feature>
<evidence type="ECO:0000256" key="1">
    <source>
        <dbReference type="ARBA" id="ARBA00004123"/>
    </source>
</evidence>
<keyword evidence="3" id="KW-0175">Coiled coil</keyword>
<keyword evidence="6" id="KW-1185">Reference proteome</keyword>
<dbReference type="SMART" id="SM00541">
    <property type="entry name" value="FYRN"/>
    <property type="match status" value="1"/>
</dbReference>
<feature type="compositionally biased region" description="Polar residues" evidence="4">
    <location>
        <begin position="673"/>
        <end position="689"/>
    </location>
</feature>
<feature type="compositionally biased region" description="Polar residues" evidence="4">
    <location>
        <begin position="144"/>
        <end position="154"/>
    </location>
</feature>
<feature type="compositionally biased region" description="Acidic residues" evidence="4">
    <location>
        <begin position="780"/>
        <end position="797"/>
    </location>
</feature>
<protein>
    <recommendedName>
        <fullName evidence="7">FYR N-terminal domain-containing protein</fullName>
    </recommendedName>
</protein>
<dbReference type="GO" id="GO:0051726">
    <property type="term" value="P:regulation of cell cycle"/>
    <property type="evidence" value="ECO:0007669"/>
    <property type="project" value="TreeGrafter"/>
</dbReference>
<keyword evidence="2" id="KW-0539">Nucleus</keyword>
<reference evidence="5 6" key="1">
    <citation type="submission" date="2016-05" db="EMBL/GenBank/DDBJ databases">
        <title>Genome sequencing reveals origins of a unique bacterial endosymbiosis in the earliest lineages of terrestrial Fungi.</title>
        <authorList>
            <consortium name="DOE Joint Genome Institute"/>
            <person name="Uehling J."/>
            <person name="Gryganskyi A."/>
            <person name="Hameed K."/>
            <person name="Tschaplinski T."/>
            <person name="Misztal P."/>
            <person name="Wu S."/>
            <person name="Desiro A."/>
            <person name="Vande Pol N."/>
            <person name="Du Z.-Y."/>
            <person name="Zienkiewicz A."/>
            <person name="Zienkiewicz K."/>
            <person name="Morin E."/>
            <person name="Tisserant E."/>
            <person name="Splivallo R."/>
            <person name="Hainaut M."/>
            <person name="Henrissat B."/>
            <person name="Ohm R."/>
            <person name="Kuo A."/>
            <person name="Yan J."/>
            <person name="Lipzen A."/>
            <person name="Nolan M."/>
            <person name="Labutti K."/>
            <person name="Barry K."/>
            <person name="Goldstein A."/>
            <person name="Labbe J."/>
            <person name="Schadt C."/>
            <person name="Tuskan G."/>
            <person name="Grigoriev I."/>
            <person name="Martin F."/>
            <person name="Vilgalys R."/>
            <person name="Bonito G."/>
        </authorList>
    </citation>
    <scope>NUCLEOTIDE SEQUENCE [LARGE SCALE GENOMIC DNA]</scope>
    <source>
        <strain evidence="5 6">AG-77</strain>
    </source>
</reference>
<evidence type="ECO:0000313" key="6">
    <source>
        <dbReference type="Proteomes" id="UP000078512"/>
    </source>
</evidence>
<feature type="compositionally biased region" description="Polar residues" evidence="4">
    <location>
        <begin position="82"/>
        <end position="101"/>
    </location>
</feature>
<sequence>MRPLSPSLLPHSPSSTSATKTTTEVEHATTSATKAKTTTGHHYQYELDHRGHSQPTPPKQLSPSSAVRGKPEQERGGGHASTAKTTNRLESTTSATPTSSMEGVISISTATTTPTSTINGHHNHSHSSDEKKYTVVDDNRRRQPSPTLGKNGQQHNKKALLSDTAAKNNSNIKNGSKHSSQDIRIHSPSPSPSPSKSKSTNGHTTTRFNLDHGEHDESEDQHDDDHDHDQDDRESHLSGMDLDSHEHNDHYHDDRHHFSDDKYKSLKRKLKLALEDNERMSHELDKFHRRVRHLRREKNLILDRLCTLQRQGADSGSDSISSLSSDSESSDSSLSDESRRPAQRTGGSKQGPGSGKGNGNKGGRGSGPSQATANISHSAATTSTGEAVSSTHHPKKKGGVRRPSPSTPGTPAPTSARPGSKESKSHTPAAVPSTITNVGSATQKPKRVHQTNKQRPGLAKARKVQIVEKDERGNVKLPVTVGIITILSIGHVVYDREAFHNDRYIWPVGYKMSRSYNSMIDPTTHTTYTCSVIDDGEAPKFQIDAEDQPGKPIIAGTATGAWTHIVKAANAIRKRDHSNSASGPDYFGFSNCSTYVMQQFEEIAGSGGSALAGTAGQTPGGGGVTGKRKVSALASGAKSGKDQNGDEHDAADGETGAAGGNDDDDDEEYASLGSLSKPSNPKSGNVALNTKQKKTKKTKLSTTAVAVPAIRLAGVNDFAPLSSDSPLPPPTTGSLSVKEEINDVQDGDEETVSESGSPQAGKPQPQSNGPSTAKAATELADQDVDVDVVDFDDDDEEMHERPHRPQSPVGANGSEARHDDEGMTTDEDVPLHKV</sequence>
<feature type="compositionally biased region" description="Basic and acidic residues" evidence="4">
    <location>
        <begin position="223"/>
        <end position="262"/>
    </location>
</feature>
<dbReference type="Proteomes" id="UP000078512">
    <property type="component" value="Unassembled WGS sequence"/>
</dbReference>